<evidence type="ECO:0000313" key="2">
    <source>
        <dbReference type="EMBL" id="KAF8394146.1"/>
    </source>
</evidence>
<dbReference type="Pfam" id="PF03140">
    <property type="entry name" value="DUF247"/>
    <property type="match status" value="2"/>
</dbReference>
<comment type="caution">
    <text evidence="2">The sequence shown here is derived from an EMBL/GenBank/DDBJ whole genome shotgun (WGS) entry which is preliminary data.</text>
</comment>
<evidence type="ECO:0000313" key="3">
    <source>
        <dbReference type="Proteomes" id="UP000655225"/>
    </source>
</evidence>
<dbReference type="Proteomes" id="UP000655225">
    <property type="component" value="Unassembled WGS sequence"/>
</dbReference>
<keyword evidence="3" id="KW-1185">Reference proteome</keyword>
<dbReference type="PANTHER" id="PTHR31549">
    <property type="entry name" value="PROTEIN, PUTATIVE (DUF247)-RELATED-RELATED"/>
    <property type="match status" value="1"/>
</dbReference>
<feature type="compositionally biased region" description="Basic and acidic residues" evidence="1">
    <location>
        <begin position="256"/>
        <end position="265"/>
    </location>
</feature>
<reference evidence="2 3" key="1">
    <citation type="submission" date="2020-04" db="EMBL/GenBank/DDBJ databases">
        <title>Plant Genome Project.</title>
        <authorList>
            <person name="Zhang R.-G."/>
        </authorList>
    </citation>
    <scope>NUCLEOTIDE SEQUENCE [LARGE SCALE GENOMIC DNA]</scope>
    <source>
        <strain evidence="2">YNK0</strain>
        <tissue evidence="2">Leaf</tissue>
    </source>
</reference>
<dbReference type="InterPro" id="IPR004158">
    <property type="entry name" value="DUF247_pln"/>
</dbReference>
<dbReference type="EMBL" id="JABCRI010000014">
    <property type="protein sequence ID" value="KAF8394146.1"/>
    <property type="molecule type" value="Genomic_DNA"/>
</dbReference>
<proteinExistence type="predicted"/>
<feature type="region of interest" description="Disordered" evidence="1">
    <location>
        <begin position="245"/>
        <end position="281"/>
    </location>
</feature>
<evidence type="ECO:0000256" key="1">
    <source>
        <dbReference type="SAM" id="MobiDB-lite"/>
    </source>
</evidence>
<dbReference type="OrthoDB" id="1849062at2759"/>
<sequence>MEADKKYYEPKVVSIGPYHKGKPKLESMEKLKIPFVQQFIKDSCKPVDVFYSSNGDQVQEESTSHLKDVDFKAYLMHGELSLPPITIKKLIKAKFLNLMAYETLPDTPDDNGVTAYVYFMRALLANDHDVKELRSQGIHHNTLVSDDQVVDLFNQLCIGRVTDLCVYSSIKSQIHKYCHSKIIRMRIWMVEGFSLLYCLCSSVIPPALYSPVISPALQRKLTEQPTDDTLGDDKYVRSTHVPRDCNFEEPVVGDNEQPRPQRRSEPSVGSRRPKNASRGAAIDSQMQTLSKYLEWKMAKKSKENPYDIPECVKRLREMPGIERLGPMWTFCLEMFKSEPERKLFMTLVDDNEACLHWIRTQMNR</sequence>
<dbReference type="AlphaFoldDB" id="A0A834YYU9"/>
<organism evidence="2 3">
    <name type="scientific">Tetracentron sinense</name>
    <name type="common">Spur-leaf</name>
    <dbReference type="NCBI Taxonomy" id="13715"/>
    <lineage>
        <taxon>Eukaryota</taxon>
        <taxon>Viridiplantae</taxon>
        <taxon>Streptophyta</taxon>
        <taxon>Embryophyta</taxon>
        <taxon>Tracheophyta</taxon>
        <taxon>Spermatophyta</taxon>
        <taxon>Magnoliopsida</taxon>
        <taxon>Trochodendrales</taxon>
        <taxon>Trochodendraceae</taxon>
        <taxon>Tetracentron</taxon>
    </lineage>
</organism>
<name>A0A834YYU9_TETSI</name>
<protein>
    <submittedName>
        <fullName evidence="2">Uncharacterized protein</fullName>
    </submittedName>
</protein>
<gene>
    <name evidence="2" type="ORF">HHK36_020352</name>
</gene>
<accession>A0A834YYU9</accession>
<dbReference type="PANTHER" id="PTHR31549:SF149">
    <property type="entry name" value="ISOPRENOID SYNTHASE DOMAIN-CONTAINING PROTEIN"/>
    <property type="match status" value="1"/>
</dbReference>